<proteinExistence type="predicted"/>
<dbReference type="SMART" id="SM00710">
    <property type="entry name" value="PbH1"/>
    <property type="match status" value="8"/>
</dbReference>
<dbReference type="Pfam" id="PF14592">
    <property type="entry name" value="Chondroitinas_B"/>
    <property type="match status" value="1"/>
</dbReference>
<accession>A0A3D9MAS9</accession>
<dbReference type="Gene3D" id="2.160.20.10">
    <property type="entry name" value="Single-stranded right-handed beta-helix, Pectin lyase-like"/>
    <property type="match status" value="2"/>
</dbReference>
<evidence type="ECO:0000313" key="1">
    <source>
        <dbReference type="EMBL" id="REE16955.1"/>
    </source>
</evidence>
<organism evidence="1 2">
    <name type="scientific">Winogradskyella pacifica</name>
    <dbReference type="NCBI Taxonomy" id="664642"/>
    <lineage>
        <taxon>Bacteria</taxon>
        <taxon>Pseudomonadati</taxon>
        <taxon>Bacteroidota</taxon>
        <taxon>Flavobacteriia</taxon>
        <taxon>Flavobacteriales</taxon>
        <taxon>Flavobacteriaceae</taxon>
        <taxon>Winogradskyella</taxon>
    </lineage>
</organism>
<keyword evidence="1" id="KW-0456">Lyase</keyword>
<dbReference type="InterPro" id="IPR039513">
    <property type="entry name" value="PL-6"/>
</dbReference>
<gene>
    <name evidence="1" type="ORF">DFQ09_105168</name>
</gene>
<comment type="caution">
    <text evidence="1">The sequence shown here is derived from an EMBL/GenBank/DDBJ whole genome shotgun (WGS) entry which is preliminary data.</text>
</comment>
<dbReference type="InterPro" id="IPR012334">
    <property type="entry name" value="Pectin_lyas_fold"/>
</dbReference>
<name>A0A3D9MAS9_9FLAO</name>
<dbReference type="InterPro" id="IPR006626">
    <property type="entry name" value="PbH1"/>
</dbReference>
<sequence>MKKYLFAISLFVLVLSCNETTKTDKVSGQLISNATELNEAIENAQPGDNIVLKNGIWKDVEIKFTGKGTKDNPITIKAETEGEVFIEGVSNLAFGGEYLEVSGLHFRNGYSPSENVIAFRLDKNTIANNCKVTNCVIVDFNKLQRDDDDLWVQFYGRHNELSNSYLAGKTNGGPTVRVDLKGVESIKNYHKIINNHFGPRPRKGGARGETIQLGSSFTSMSPSNTTIANNLFEECNGEVEIISSKTNNNIIKNNVFYKSEGSVVTRHGNYVTIDGNYFIGDGENENYGGIRIINTGHWVTNNYFFNLKGKSFRSPLAVMNGIPKSPLNRYNQVTDLVVAYNTFVNCSSPWQFGVGTNIAQVDVLPESEIRSARAIRTTVANNVVYNDKGLESIVVENDKADGVTFKNNIVDNQGVKFKDFDGGIIPASLELKKVSDNILLPTGLPSDVEPFNGFDFNTIENDLFGNSRKDSKSIGAVVGVDFTNPNILDKSKYGASWYSNEIETADAVTHTVTKAEDLQTTIDAANNGDIIAIAEGDYAILKSLVITKRLTIQSEGKTQLVFSGEANTPLFSLQPKGKLIVNNLTLKGNGSNYVFASLKENMSNHFGLTVSNTEISDFNYVLRAYKQSFSERVAFENTSISNCENGIELSEEINDRGDYNTEYLTINNCDFNNVKQNVVDYYRGGYDESTIGGNLLIANSTFTNCGAKEKNKRLLNHNGIVNVTITNNTFKNNPVQFVSILWGAKNNSASENTVINSGQIKTEENLVMTLMY</sequence>
<evidence type="ECO:0000313" key="2">
    <source>
        <dbReference type="Proteomes" id="UP000256919"/>
    </source>
</evidence>
<protein>
    <submittedName>
        <fullName evidence="1">Poly(Beta-D-mannuronate) lyase</fullName>
    </submittedName>
</protein>
<dbReference type="RefSeq" id="WP_115810664.1">
    <property type="nucleotide sequence ID" value="NZ_QREI01000005.1"/>
</dbReference>
<reference evidence="1 2" key="1">
    <citation type="submission" date="2018-07" db="EMBL/GenBank/DDBJ databases">
        <title>Genomic Encyclopedia of Type Strains, Phase III (KMG-III): the genomes of soil and plant-associated and newly described type strains.</title>
        <authorList>
            <person name="Whitman W."/>
        </authorList>
    </citation>
    <scope>NUCLEOTIDE SEQUENCE [LARGE SCALE GENOMIC DNA]</scope>
    <source>
        <strain evidence="1 2">CECT 7948</strain>
    </source>
</reference>
<keyword evidence="2" id="KW-1185">Reference proteome</keyword>
<dbReference type="PROSITE" id="PS51257">
    <property type="entry name" value="PROKAR_LIPOPROTEIN"/>
    <property type="match status" value="1"/>
</dbReference>
<dbReference type="AlphaFoldDB" id="A0A3D9MAS9"/>
<dbReference type="OrthoDB" id="6475864at2"/>
<dbReference type="CDD" id="cd14251">
    <property type="entry name" value="PL-6"/>
    <property type="match status" value="1"/>
</dbReference>
<dbReference type="Proteomes" id="UP000256919">
    <property type="component" value="Unassembled WGS sequence"/>
</dbReference>
<dbReference type="EMBL" id="QREI01000005">
    <property type="protein sequence ID" value="REE16955.1"/>
    <property type="molecule type" value="Genomic_DNA"/>
</dbReference>
<dbReference type="SUPFAM" id="SSF51126">
    <property type="entry name" value="Pectin lyase-like"/>
    <property type="match status" value="2"/>
</dbReference>
<dbReference type="GO" id="GO:0016829">
    <property type="term" value="F:lyase activity"/>
    <property type="evidence" value="ECO:0007669"/>
    <property type="project" value="UniProtKB-KW"/>
</dbReference>
<dbReference type="InterPro" id="IPR011050">
    <property type="entry name" value="Pectin_lyase_fold/virulence"/>
</dbReference>